<dbReference type="PANTHER" id="PTHR46910:SF11">
    <property type="entry name" value="ZN(2)-C6 FUNGAL-TYPE DOMAIN-CONTAINING PROTEIN"/>
    <property type="match status" value="1"/>
</dbReference>
<dbReference type="InterPro" id="IPR036864">
    <property type="entry name" value="Zn2-C6_fun-type_DNA-bd_sf"/>
</dbReference>
<dbReference type="GO" id="GO:0003677">
    <property type="term" value="F:DNA binding"/>
    <property type="evidence" value="ECO:0007669"/>
    <property type="project" value="InterPro"/>
</dbReference>
<feature type="domain" description="Zn(2)-C6 fungal-type" evidence="3">
    <location>
        <begin position="22"/>
        <end position="52"/>
    </location>
</feature>
<dbReference type="InterPro" id="IPR050987">
    <property type="entry name" value="AtrR-like"/>
</dbReference>
<dbReference type="CDD" id="cd00067">
    <property type="entry name" value="GAL4"/>
    <property type="match status" value="1"/>
</dbReference>
<dbReference type="PROSITE" id="PS00463">
    <property type="entry name" value="ZN2_CY6_FUNGAL_1"/>
    <property type="match status" value="1"/>
</dbReference>
<dbReference type="Pfam" id="PF00172">
    <property type="entry name" value="Zn_clus"/>
    <property type="match status" value="1"/>
</dbReference>
<comment type="caution">
    <text evidence="4">The sequence shown here is derived from an EMBL/GenBank/DDBJ whole genome shotgun (WGS) entry which is preliminary data.</text>
</comment>
<evidence type="ECO:0000256" key="2">
    <source>
        <dbReference type="ARBA" id="ARBA00023242"/>
    </source>
</evidence>
<dbReference type="PANTHER" id="PTHR46910">
    <property type="entry name" value="TRANSCRIPTION FACTOR PDR1"/>
    <property type="match status" value="1"/>
</dbReference>
<keyword evidence="5" id="KW-1185">Reference proteome</keyword>
<accession>A0AAV9HB92</accession>
<sequence length="507" mass="55499">MSAASSPLATSPHTDVARAPRVCLNCKKKKKRCDKALPACTRCVESLTTCQHEEDLVTDGPVTPIYSLYSGGLSPLGNPGPVLRHSSQSWGSSSLVGSIRAAVDVHGLAFRSMMEILVDRQGIEQVVSSYFAAAHTWVTIVDRPSLESQLELDSIWQSPPSAETCILILCMSLMTRPSVVLPNSPMSDTSYHTAKALFGLIQSNGEVPKNVSLQAELLVALYEYSNAMPQQAYFSVGRCLQMSRMLGWHNKLFWDEERRRNFPSDLKLASTLWWALVQIDVLVSAGYSEQKYPMHTANLNLGFEIPLPKDFDKYIPAAFLGQTFADGPVYSIDAMPLPEATSAWCLSHAMQQLYHPTPTDNQQQLSDAIISHTVGLNGVDGEGPWANGERSGAVAAGLIALMKLHAPGLLHGTVTPPGTPSPAEKVRFAVEYIHNVTLKVDRYRILLAQGRVAPSWAFAMVYASILLIKHGDGALGDVMWLQKVNNLKSLLEIYAGRWKIAGKWSPS</sequence>
<dbReference type="Gene3D" id="4.10.240.10">
    <property type="entry name" value="Zn(2)-C6 fungal-type DNA-binding domain"/>
    <property type="match status" value="1"/>
</dbReference>
<evidence type="ECO:0000313" key="5">
    <source>
        <dbReference type="Proteomes" id="UP001321749"/>
    </source>
</evidence>
<dbReference type="GO" id="GO:0006351">
    <property type="term" value="P:DNA-templated transcription"/>
    <property type="evidence" value="ECO:0007669"/>
    <property type="project" value="InterPro"/>
</dbReference>
<keyword evidence="1" id="KW-0479">Metal-binding</keyword>
<dbReference type="CDD" id="cd12148">
    <property type="entry name" value="fungal_TF_MHR"/>
    <property type="match status" value="1"/>
</dbReference>
<evidence type="ECO:0000259" key="3">
    <source>
        <dbReference type="PROSITE" id="PS50048"/>
    </source>
</evidence>
<dbReference type="SUPFAM" id="SSF57701">
    <property type="entry name" value="Zn2/Cys6 DNA-binding domain"/>
    <property type="match status" value="1"/>
</dbReference>
<dbReference type="GO" id="GO:0008270">
    <property type="term" value="F:zinc ion binding"/>
    <property type="evidence" value="ECO:0007669"/>
    <property type="project" value="InterPro"/>
</dbReference>
<protein>
    <recommendedName>
        <fullName evidence="3">Zn(2)-C6 fungal-type domain-containing protein</fullName>
    </recommendedName>
</protein>
<dbReference type="InterPro" id="IPR007219">
    <property type="entry name" value="XnlR_reg_dom"/>
</dbReference>
<dbReference type="InterPro" id="IPR001138">
    <property type="entry name" value="Zn2Cys6_DnaBD"/>
</dbReference>
<dbReference type="SMART" id="SM00066">
    <property type="entry name" value="GAL4"/>
    <property type="match status" value="1"/>
</dbReference>
<evidence type="ECO:0000313" key="4">
    <source>
        <dbReference type="EMBL" id="KAK4456351.1"/>
    </source>
</evidence>
<dbReference type="Proteomes" id="UP001321749">
    <property type="component" value="Unassembled WGS sequence"/>
</dbReference>
<keyword evidence="2" id="KW-0539">Nucleus</keyword>
<dbReference type="AlphaFoldDB" id="A0AAV9HB92"/>
<dbReference type="Pfam" id="PF04082">
    <property type="entry name" value="Fungal_trans"/>
    <property type="match status" value="1"/>
</dbReference>
<proteinExistence type="predicted"/>
<evidence type="ECO:0000256" key="1">
    <source>
        <dbReference type="ARBA" id="ARBA00022723"/>
    </source>
</evidence>
<dbReference type="GO" id="GO:0000981">
    <property type="term" value="F:DNA-binding transcription factor activity, RNA polymerase II-specific"/>
    <property type="evidence" value="ECO:0007669"/>
    <property type="project" value="InterPro"/>
</dbReference>
<reference evidence="4" key="2">
    <citation type="submission" date="2023-06" db="EMBL/GenBank/DDBJ databases">
        <authorList>
            <consortium name="Lawrence Berkeley National Laboratory"/>
            <person name="Mondo S.J."/>
            <person name="Hensen N."/>
            <person name="Bonometti L."/>
            <person name="Westerberg I."/>
            <person name="Brannstrom I.O."/>
            <person name="Guillou S."/>
            <person name="Cros-Aarteil S."/>
            <person name="Calhoun S."/>
            <person name="Haridas S."/>
            <person name="Kuo A."/>
            <person name="Pangilinan J."/>
            <person name="Riley R."/>
            <person name="Labutti K."/>
            <person name="Andreopoulos B."/>
            <person name="Lipzen A."/>
            <person name="Chen C."/>
            <person name="Yanf M."/>
            <person name="Daum C."/>
            <person name="Ng V."/>
            <person name="Clum A."/>
            <person name="Steindorff A."/>
            <person name="Ohm R."/>
            <person name="Martin F."/>
            <person name="Silar P."/>
            <person name="Natvig D."/>
            <person name="Lalanne C."/>
            <person name="Gautier V."/>
            <person name="Ament-Velasquez S.L."/>
            <person name="Kruys A."/>
            <person name="Hutchinson M.I."/>
            <person name="Powell A.J."/>
            <person name="Barry K."/>
            <person name="Miller A.N."/>
            <person name="Grigoriev I.V."/>
            <person name="Debuchy R."/>
            <person name="Gladieux P."/>
            <person name="Thoren M.H."/>
            <person name="Johannesson H."/>
        </authorList>
    </citation>
    <scope>NUCLEOTIDE SEQUENCE</scope>
    <source>
        <strain evidence="4">PSN324</strain>
    </source>
</reference>
<organism evidence="4 5">
    <name type="scientific">Cladorrhinum samala</name>
    <dbReference type="NCBI Taxonomy" id="585594"/>
    <lineage>
        <taxon>Eukaryota</taxon>
        <taxon>Fungi</taxon>
        <taxon>Dikarya</taxon>
        <taxon>Ascomycota</taxon>
        <taxon>Pezizomycotina</taxon>
        <taxon>Sordariomycetes</taxon>
        <taxon>Sordariomycetidae</taxon>
        <taxon>Sordariales</taxon>
        <taxon>Podosporaceae</taxon>
        <taxon>Cladorrhinum</taxon>
    </lineage>
</organism>
<dbReference type="PROSITE" id="PS50048">
    <property type="entry name" value="ZN2_CY6_FUNGAL_2"/>
    <property type="match status" value="1"/>
</dbReference>
<reference evidence="4" key="1">
    <citation type="journal article" date="2023" name="Mol. Phylogenet. Evol.">
        <title>Genome-scale phylogeny and comparative genomics of the fungal order Sordariales.</title>
        <authorList>
            <person name="Hensen N."/>
            <person name="Bonometti L."/>
            <person name="Westerberg I."/>
            <person name="Brannstrom I.O."/>
            <person name="Guillou S."/>
            <person name="Cros-Aarteil S."/>
            <person name="Calhoun S."/>
            <person name="Haridas S."/>
            <person name="Kuo A."/>
            <person name="Mondo S."/>
            <person name="Pangilinan J."/>
            <person name="Riley R."/>
            <person name="LaButti K."/>
            <person name="Andreopoulos B."/>
            <person name="Lipzen A."/>
            <person name="Chen C."/>
            <person name="Yan M."/>
            <person name="Daum C."/>
            <person name="Ng V."/>
            <person name="Clum A."/>
            <person name="Steindorff A."/>
            <person name="Ohm R.A."/>
            <person name="Martin F."/>
            <person name="Silar P."/>
            <person name="Natvig D.O."/>
            <person name="Lalanne C."/>
            <person name="Gautier V."/>
            <person name="Ament-Velasquez S.L."/>
            <person name="Kruys A."/>
            <person name="Hutchinson M.I."/>
            <person name="Powell A.J."/>
            <person name="Barry K."/>
            <person name="Miller A.N."/>
            <person name="Grigoriev I.V."/>
            <person name="Debuchy R."/>
            <person name="Gladieux P."/>
            <person name="Hiltunen Thoren M."/>
            <person name="Johannesson H."/>
        </authorList>
    </citation>
    <scope>NUCLEOTIDE SEQUENCE</scope>
    <source>
        <strain evidence="4">PSN324</strain>
    </source>
</reference>
<name>A0AAV9HB92_9PEZI</name>
<gene>
    <name evidence="4" type="ORF">QBC42DRAFT_66848</name>
</gene>
<dbReference type="EMBL" id="MU865256">
    <property type="protein sequence ID" value="KAK4456351.1"/>
    <property type="molecule type" value="Genomic_DNA"/>
</dbReference>